<organism evidence="2 3">
    <name type="scientific">Purpureocillium lilacinum</name>
    <name type="common">Paecilomyces lilacinus</name>
    <dbReference type="NCBI Taxonomy" id="33203"/>
    <lineage>
        <taxon>Eukaryota</taxon>
        <taxon>Fungi</taxon>
        <taxon>Dikarya</taxon>
        <taxon>Ascomycota</taxon>
        <taxon>Pezizomycotina</taxon>
        <taxon>Sordariomycetes</taxon>
        <taxon>Hypocreomycetidae</taxon>
        <taxon>Hypocreales</taxon>
        <taxon>Ophiocordycipitaceae</taxon>
        <taxon>Purpureocillium</taxon>
    </lineage>
</organism>
<name>A0A2U3EDS9_PURLI</name>
<evidence type="ECO:0000313" key="2">
    <source>
        <dbReference type="EMBL" id="PWI72666.1"/>
    </source>
</evidence>
<feature type="region of interest" description="Disordered" evidence="1">
    <location>
        <begin position="170"/>
        <end position="191"/>
    </location>
</feature>
<gene>
    <name evidence="2" type="ORF">PCL_09681</name>
</gene>
<dbReference type="EMBL" id="LCWV01000005">
    <property type="protein sequence ID" value="PWI72666.1"/>
    <property type="molecule type" value="Genomic_DNA"/>
</dbReference>
<evidence type="ECO:0000256" key="1">
    <source>
        <dbReference type="SAM" id="MobiDB-lite"/>
    </source>
</evidence>
<evidence type="ECO:0000313" key="3">
    <source>
        <dbReference type="Proteomes" id="UP000245956"/>
    </source>
</evidence>
<reference evidence="2 3" key="1">
    <citation type="journal article" date="2016" name="Front. Microbiol.">
        <title>Genome and transcriptome sequences reveal the specific parasitism of the nematophagous Purpureocillium lilacinum 36-1.</title>
        <authorList>
            <person name="Xie J."/>
            <person name="Li S."/>
            <person name="Mo C."/>
            <person name="Xiao X."/>
            <person name="Peng D."/>
            <person name="Wang G."/>
            <person name="Xiao Y."/>
        </authorList>
    </citation>
    <scope>NUCLEOTIDE SEQUENCE [LARGE SCALE GENOMIC DNA]</scope>
    <source>
        <strain evidence="2 3">36-1</strain>
    </source>
</reference>
<dbReference type="AlphaFoldDB" id="A0A2U3EDS9"/>
<accession>A0A2U3EDS9</accession>
<proteinExistence type="predicted"/>
<feature type="region of interest" description="Disordered" evidence="1">
    <location>
        <begin position="106"/>
        <end position="130"/>
    </location>
</feature>
<protein>
    <submittedName>
        <fullName evidence="2">Uncharacterized protein</fullName>
    </submittedName>
</protein>
<comment type="caution">
    <text evidence="2">The sequence shown here is derived from an EMBL/GenBank/DDBJ whole genome shotgun (WGS) entry which is preliminary data.</text>
</comment>
<sequence length="293" mass="31956">MDITCCNANLTFLPPSGRFPGSQGGVEPLAMMSFSSHGGHDVAVLIGAPEPSQTSLAQGQISLHRAACSSGLHGCMAGAGVEQPRARHPGTHCRLPDDDAAMQAGHPTHVASHSPFPAPRVVPSTQNHPPPPSCVRACARMDERTMPAGCATRRSTWKWHGAASRIFLSRREDDRTKQHTKSESKYRDCERPWSVPPRALRSAASLPSPPRFVLRDIPNTRRLPISHRISPQRVRSDRRPCSPAEPPLFHNHLEQHALECADSAATAFVRLPAPRNVTCIFPAPRGRESCFVD</sequence>
<dbReference type="Proteomes" id="UP000245956">
    <property type="component" value="Unassembled WGS sequence"/>
</dbReference>